<dbReference type="STRING" id="337097.BHF71_01985"/>
<dbReference type="InterPro" id="IPR002822">
    <property type="entry name" value="Ni_insertion"/>
</dbReference>
<comment type="caution">
    <text evidence="2">The sequence shown here is derived from an EMBL/GenBank/DDBJ whole genome shotgun (WGS) entry which is preliminary data.</text>
</comment>
<evidence type="ECO:0000256" key="1">
    <source>
        <dbReference type="ARBA" id="ARBA00022596"/>
    </source>
</evidence>
<evidence type="ECO:0000313" key="3">
    <source>
        <dbReference type="Proteomes" id="UP000243739"/>
    </source>
</evidence>
<evidence type="ECO:0008006" key="4">
    <source>
        <dbReference type="Google" id="ProtNLM"/>
    </source>
</evidence>
<dbReference type="Pfam" id="PF01969">
    <property type="entry name" value="Ni_insertion"/>
    <property type="match status" value="1"/>
</dbReference>
<gene>
    <name evidence="2" type="ORF">BHF71_01985</name>
</gene>
<keyword evidence="3" id="KW-1185">Reference proteome</keyword>
<organism evidence="2 3">
    <name type="scientific">Vulcanibacillus modesticaldus</name>
    <dbReference type="NCBI Taxonomy" id="337097"/>
    <lineage>
        <taxon>Bacteria</taxon>
        <taxon>Bacillati</taxon>
        <taxon>Bacillota</taxon>
        <taxon>Bacilli</taxon>
        <taxon>Bacillales</taxon>
        <taxon>Bacillaceae</taxon>
        <taxon>Vulcanibacillus</taxon>
    </lineage>
</organism>
<protein>
    <recommendedName>
        <fullName evidence="4">TIGR00299 family protein</fullName>
    </recommendedName>
</protein>
<sequence>MRVVYFDCFSGISGDMTLAALVDAGANLEKIEQELNKLPIEPFQIQTYKVVKKGLAATKIDVVLDPNTEIIHHRDYSSIIKMIEESTLSEGVKTRAKKIFEKIGIAEAKIHNMPLEKVHFHEVGAIDSLVDIIGVSIALEELQIEGIYTSPIPLGIGQIKIAHGIYPIPTPATLEIIKGLPIRSTKIHSEMTTPTGAGIVAALGNGFEGYPSMRVEAIGYGAGTKDFDDRPNVLRAVVGTVNELYLSEPYFHIHDHQKLTSEIHSHASK</sequence>
<proteinExistence type="predicted"/>
<dbReference type="PANTHER" id="PTHR36566:SF1">
    <property type="entry name" value="PYRIDINIUM-3,5-BISTHIOCARBOXYLIC ACID MONONUCLEOTIDE NICKEL INSERTION PROTEIN"/>
    <property type="match status" value="1"/>
</dbReference>
<dbReference type="AlphaFoldDB" id="A0A1D2YUI9"/>
<name>A0A1D2YUI9_9BACI</name>
<keyword evidence="1" id="KW-0533">Nickel</keyword>
<dbReference type="RefSeq" id="WP_069656774.1">
    <property type="nucleotide sequence ID" value="NZ_MIJF01000024.1"/>
</dbReference>
<dbReference type="EMBL" id="MIJF01000024">
    <property type="protein sequence ID" value="OEF99380.1"/>
    <property type="molecule type" value="Genomic_DNA"/>
</dbReference>
<reference evidence="2 3" key="1">
    <citation type="submission" date="2016-09" db="EMBL/GenBank/DDBJ databases">
        <title>Draft genome sequence for the type strain of Vulcanibacillus modesticaldus BR, a strictly anaerobic, moderately thermophilic, and nitrate-reducing bacterium from deep sea-hydrothermal vents of the Mid-Atlantic Ridge.</title>
        <authorList>
            <person name="Abin C.A."/>
            <person name="Hollibaugh J.T."/>
        </authorList>
    </citation>
    <scope>NUCLEOTIDE SEQUENCE [LARGE SCALE GENOMIC DNA]</scope>
    <source>
        <strain evidence="2 3">BR</strain>
    </source>
</reference>
<accession>A0A1D2YUI9</accession>
<dbReference type="PANTHER" id="PTHR36566">
    <property type="entry name" value="NICKEL INSERTION PROTEIN-RELATED"/>
    <property type="match status" value="1"/>
</dbReference>
<evidence type="ECO:0000313" key="2">
    <source>
        <dbReference type="EMBL" id="OEF99380.1"/>
    </source>
</evidence>
<dbReference type="OrthoDB" id="9765625at2"/>
<dbReference type="Proteomes" id="UP000243739">
    <property type="component" value="Unassembled WGS sequence"/>
</dbReference>